<gene>
    <name evidence="1" type="ORF">KUV50_00310</name>
</gene>
<evidence type="ECO:0008006" key="3">
    <source>
        <dbReference type="Google" id="ProtNLM"/>
    </source>
</evidence>
<evidence type="ECO:0000313" key="1">
    <source>
        <dbReference type="EMBL" id="MBY5956556.1"/>
    </source>
</evidence>
<keyword evidence="2" id="KW-1185">Reference proteome</keyword>
<dbReference type="AlphaFoldDB" id="A0A953HQP8"/>
<sequence>MNGDHYLGAHSDKHLLYADWSQRDSTLVDRDAFTHDLRANYHSMQAQGIQQSEATVFLPPYEWYNHDIVRWTADMDLTLINLTPGIGTARDYTWPEMGNRYTSSKTVFEDLMNYEKKHTLNGAIILVHLGTDPRRKDKFYDHLGPLIDTLTKIGYSFQAFHH</sequence>
<dbReference type="GO" id="GO:0005975">
    <property type="term" value="P:carbohydrate metabolic process"/>
    <property type="evidence" value="ECO:0007669"/>
    <property type="project" value="InterPro"/>
</dbReference>
<protein>
    <recommendedName>
        <fullName evidence="3">NodB homology domain-containing protein</fullName>
    </recommendedName>
</protein>
<dbReference type="EMBL" id="JAHVHU010000001">
    <property type="protein sequence ID" value="MBY5956556.1"/>
    <property type="molecule type" value="Genomic_DNA"/>
</dbReference>
<organism evidence="1 2">
    <name type="scientific">Membranihabitans marinus</name>
    <dbReference type="NCBI Taxonomy" id="1227546"/>
    <lineage>
        <taxon>Bacteria</taxon>
        <taxon>Pseudomonadati</taxon>
        <taxon>Bacteroidota</taxon>
        <taxon>Saprospiria</taxon>
        <taxon>Saprospirales</taxon>
        <taxon>Saprospiraceae</taxon>
        <taxon>Membranihabitans</taxon>
    </lineage>
</organism>
<name>A0A953HQP8_9BACT</name>
<dbReference type="Gene3D" id="3.20.20.370">
    <property type="entry name" value="Glycoside hydrolase/deacetylase"/>
    <property type="match status" value="1"/>
</dbReference>
<dbReference type="SUPFAM" id="SSF88713">
    <property type="entry name" value="Glycoside hydrolase/deacetylase"/>
    <property type="match status" value="1"/>
</dbReference>
<reference evidence="1" key="1">
    <citation type="submission" date="2021-06" db="EMBL/GenBank/DDBJ databases">
        <title>44 bacteria genomes isolated from Dapeng, Shenzhen.</title>
        <authorList>
            <person name="Zheng W."/>
            <person name="Yu S."/>
            <person name="Huang Y."/>
        </authorList>
    </citation>
    <scope>NUCLEOTIDE SEQUENCE</scope>
    <source>
        <strain evidence="1">DP5N28-2</strain>
    </source>
</reference>
<comment type="caution">
    <text evidence="1">The sequence shown here is derived from an EMBL/GenBank/DDBJ whole genome shotgun (WGS) entry which is preliminary data.</text>
</comment>
<dbReference type="InterPro" id="IPR011330">
    <property type="entry name" value="Glyco_hydro/deAcase_b/a-brl"/>
</dbReference>
<dbReference type="Proteomes" id="UP000753961">
    <property type="component" value="Unassembled WGS sequence"/>
</dbReference>
<proteinExistence type="predicted"/>
<dbReference type="RefSeq" id="WP_222578077.1">
    <property type="nucleotide sequence ID" value="NZ_JAHVHU010000001.1"/>
</dbReference>
<evidence type="ECO:0000313" key="2">
    <source>
        <dbReference type="Proteomes" id="UP000753961"/>
    </source>
</evidence>
<accession>A0A953HQP8</accession>